<feature type="region of interest" description="Disordered" evidence="1">
    <location>
        <begin position="681"/>
        <end position="722"/>
    </location>
</feature>
<evidence type="ECO:0000256" key="1">
    <source>
        <dbReference type="SAM" id="MobiDB-lite"/>
    </source>
</evidence>
<feature type="region of interest" description="Disordered" evidence="1">
    <location>
        <begin position="565"/>
        <end position="638"/>
    </location>
</feature>
<sequence>MDNLKRQRAYSLSCNAPHTPSRPTRTALANVNSASLVTPINARRRPNHPVTPQTEPPAQTKRNSLFNGSAHARIYAPSQSLYYGTNENMNMMMNDLSLSGIDEDDALWDDQQQQAAQYNLSLYNSDISYGEVYDEDGFHAFYTSSEPPFGMQTGVQPIQLAATSTPVKHVHNQHQHQHPQQQKRQQVHVSQPQPQMPPAQLQCALCSRPNPSALLIPCSHKICTSCFTSSVNIVGEKSMKCSVPGCAVEVYDFKLVPASSSPTRTDSGLSAADAALKAPVPRTASGGHGRHSHTESAAELDFFQDMLDSDVVRSSTPRPSSQKDQTTIILRIDNVPWDITPPGLHAFFSLPPGVLARAHVLLDRKGKTLSHAFVEIKGEEWARAVLRGDYSSGGGSTSSRPGSTRPTSGRTGTVGGGSGVLGEGRRKRGVTITRGSMGELMTALFPSFKGTFDSTSGLPVVTSDTIGSRYPRYLFSMDEIRSMSALIKEPTQFVKSATLPIYALISVLGHVPAASSAGAGSGSAHDRGQSALGYVLGPDAVRGLEGAVRDAIIILKPKYEEYLQSQSSQDAVVKDDSPGTKADTNTQDTSNNPDATGKSTDSDVTRSAAVVPQDVKATVAPSPATSVKPAGDHAAPPPFKSDEVEVVLKELGQSVSLCRAFTSNQISSLLELIPASARPALKPAANPGSPSLTTDSSFDTPSFSRSREFSSSKRLALDPPSFTADGETEFVSAMSTQDLEFSLDNSVSFDSPYQPRTYSRTQKVDHHRDRSSSTSSSASASFQMDEGFSLPNLLQSHSMLPGRQSVGRMNQSYAGYPGQITNYPSTPAAAQPMSTPSPPAMFSPSDQHQSAGHVAPHPSSSYSHGRTAVGLGRRVPSTLPGLKRSEMRSASSMMAAPNMFAGESISPFVLMGMGGNRSMGMGMGGMGASNPNASVGPGVPPGLALRGGSGIKRAPNTNGARANAGGQGEDLDVLAREFGVGVDVVEALAKRLGGRNVTF</sequence>
<feature type="compositionally biased region" description="Polar residues" evidence="1">
    <location>
        <begin position="746"/>
        <end position="761"/>
    </location>
</feature>
<evidence type="ECO:0000313" key="2">
    <source>
        <dbReference type="EMBL" id="TFL00721.1"/>
    </source>
</evidence>
<feature type="compositionally biased region" description="Low complexity" evidence="1">
    <location>
        <begin position="178"/>
        <end position="195"/>
    </location>
</feature>
<evidence type="ECO:0000313" key="3">
    <source>
        <dbReference type="Proteomes" id="UP000305067"/>
    </source>
</evidence>
<organism evidence="2 3">
    <name type="scientific">Pterulicium gracile</name>
    <dbReference type="NCBI Taxonomy" id="1884261"/>
    <lineage>
        <taxon>Eukaryota</taxon>
        <taxon>Fungi</taxon>
        <taxon>Dikarya</taxon>
        <taxon>Basidiomycota</taxon>
        <taxon>Agaricomycotina</taxon>
        <taxon>Agaricomycetes</taxon>
        <taxon>Agaricomycetidae</taxon>
        <taxon>Agaricales</taxon>
        <taxon>Pleurotineae</taxon>
        <taxon>Pterulaceae</taxon>
        <taxon>Pterulicium</taxon>
    </lineage>
</organism>
<keyword evidence="3" id="KW-1185">Reference proteome</keyword>
<feature type="region of interest" description="Disordered" evidence="1">
    <location>
        <begin position="390"/>
        <end position="432"/>
    </location>
</feature>
<dbReference type="Gene3D" id="3.30.70.330">
    <property type="match status" value="1"/>
</dbReference>
<feature type="compositionally biased region" description="Polar residues" evidence="1">
    <location>
        <begin position="50"/>
        <end position="63"/>
    </location>
</feature>
<name>A0A5C3QJS2_9AGAR</name>
<gene>
    <name evidence="2" type="ORF">BDV98DRAFT_93283</name>
</gene>
<feature type="compositionally biased region" description="Gly residues" evidence="1">
    <location>
        <begin position="412"/>
        <end position="422"/>
    </location>
</feature>
<dbReference type="Proteomes" id="UP000305067">
    <property type="component" value="Unassembled WGS sequence"/>
</dbReference>
<feature type="compositionally biased region" description="Polar residues" evidence="1">
    <location>
        <begin position="582"/>
        <end position="599"/>
    </location>
</feature>
<proteinExistence type="predicted"/>
<feature type="region of interest" description="Disordered" evidence="1">
    <location>
        <begin position="827"/>
        <end position="880"/>
    </location>
</feature>
<dbReference type="OrthoDB" id="336240at2759"/>
<dbReference type="AlphaFoldDB" id="A0A5C3QJS2"/>
<feature type="compositionally biased region" description="Low complexity" evidence="1">
    <location>
        <begin position="772"/>
        <end position="781"/>
    </location>
</feature>
<feature type="compositionally biased region" description="Low complexity" evidence="1">
    <location>
        <begin position="397"/>
        <end position="411"/>
    </location>
</feature>
<dbReference type="CDD" id="cd16449">
    <property type="entry name" value="RING-HC"/>
    <property type="match status" value="1"/>
</dbReference>
<feature type="region of interest" description="Disordered" evidence="1">
    <location>
        <begin position="165"/>
        <end position="195"/>
    </location>
</feature>
<dbReference type="GO" id="GO:0003676">
    <property type="term" value="F:nucleic acid binding"/>
    <property type="evidence" value="ECO:0007669"/>
    <property type="project" value="InterPro"/>
</dbReference>
<reference evidence="2 3" key="1">
    <citation type="journal article" date="2019" name="Nat. Ecol. Evol.">
        <title>Megaphylogeny resolves global patterns of mushroom evolution.</title>
        <authorList>
            <person name="Varga T."/>
            <person name="Krizsan K."/>
            <person name="Foldi C."/>
            <person name="Dima B."/>
            <person name="Sanchez-Garcia M."/>
            <person name="Sanchez-Ramirez S."/>
            <person name="Szollosi G.J."/>
            <person name="Szarkandi J.G."/>
            <person name="Papp V."/>
            <person name="Albert L."/>
            <person name="Andreopoulos W."/>
            <person name="Angelini C."/>
            <person name="Antonin V."/>
            <person name="Barry K.W."/>
            <person name="Bougher N.L."/>
            <person name="Buchanan P."/>
            <person name="Buyck B."/>
            <person name="Bense V."/>
            <person name="Catcheside P."/>
            <person name="Chovatia M."/>
            <person name="Cooper J."/>
            <person name="Damon W."/>
            <person name="Desjardin D."/>
            <person name="Finy P."/>
            <person name="Geml J."/>
            <person name="Haridas S."/>
            <person name="Hughes K."/>
            <person name="Justo A."/>
            <person name="Karasinski D."/>
            <person name="Kautmanova I."/>
            <person name="Kiss B."/>
            <person name="Kocsube S."/>
            <person name="Kotiranta H."/>
            <person name="LaButti K.M."/>
            <person name="Lechner B.E."/>
            <person name="Liimatainen K."/>
            <person name="Lipzen A."/>
            <person name="Lukacs Z."/>
            <person name="Mihaltcheva S."/>
            <person name="Morgado L.N."/>
            <person name="Niskanen T."/>
            <person name="Noordeloos M.E."/>
            <person name="Ohm R.A."/>
            <person name="Ortiz-Santana B."/>
            <person name="Ovrebo C."/>
            <person name="Racz N."/>
            <person name="Riley R."/>
            <person name="Savchenko A."/>
            <person name="Shiryaev A."/>
            <person name="Soop K."/>
            <person name="Spirin V."/>
            <person name="Szebenyi C."/>
            <person name="Tomsovsky M."/>
            <person name="Tulloss R.E."/>
            <person name="Uehling J."/>
            <person name="Grigoriev I.V."/>
            <person name="Vagvolgyi C."/>
            <person name="Papp T."/>
            <person name="Martin F.M."/>
            <person name="Miettinen O."/>
            <person name="Hibbett D.S."/>
            <person name="Nagy L.G."/>
        </authorList>
    </citation>
    <scope>NUCLEOTIDE SEQUENCE [LARGE SCALE GENOMIC DNA]</scope>
    <source>
        <strain evidence="2 3">CBS 309.79</strain>
    </source>
</reference>
<protein>
    <recommendedName>
        <fullName evidence="4">RING-type domain-containing protein</fullName>
    </recommendedName>
</protein>
<feature type="region of interest" description="Disordered" evidence="1">
    <location>
        <begin position="40"/>
        <end position="63"/>
    </location>
</feature>
<dbReference type="EMBL" id="ML178827">
    <property type="protein sequence ID" value="TFL00721.1"/>
    <property type="molecule type" value="Genomic_DNA"/>
</dbReference>
<dbReference type="InterPro" id="IPR012677">
    <property type="entry name" value="Nucleotide-bd_a/b_plait_sf"/>
</dbReference>
<accession>A0A5C3QJS2</accession>
<evidence type="ECO:0008006" key="4">
    <source>
        <dbReference type="Google" id="ProtNLM"/>
    </source>
</evidence>
<feature type="compositionally biased region" description="Basic residues" evidence="1">
    <location>
        <begin position="168"/>
        <end position="177"/>
    </location>
</feature>
<dbReference type="SUPFAM" id="SSF54928">
    <property type="entry name" value="RNA-binding domain, RBD"/>
    <property type="match status" value="1"/>
</dbReference>
<dbReference type="InterPro" id="IPR035979">
    <property type="entry name" value="RBD_domain_sf"/>
</dbReference>
<dbReference type="STRING" id="1884261.A0A5C3QJS2"/>
<feature type="region of interest" description="Disordered" evidence="1">
    <location>
        <begin position="746"/>
        <end position="782"/>
    </location>
</feature>
<feature type="compositionally biased region" description="Basic and acidic residues" evidence="1">
    <location>
        <begin position="762"/>
        <end position="771"/>
    </location>
</feature>
<feature type="compositionally biased region" description="Low complexity" evidence="1">
    <location>
        <begin position="689"/>
        <end position="704"/>
    </location>
</feature>